<sequence length="585" mass="64734">MLVKRGIAVSPGVAIGQALVLGTETFRIPNQFVSVDAVETEIARFHTALDKVCEEIGENEEIASNHFGKQYGAIFAAHGQLIRDPNLIHQIEHLIREKCYAPEFASSKAIRGYARMFQSMGNRYMAERATDLFDLEKRLLRQLLGQRREELTNLTSPVIIIARNLTPSETAGLDRQFVLGFATELGGRTSHTAILAGALEIPAVVGTGRFLSEVSGGERVIIDGDQGEIIIDPDDATLARYQQLAEEQQTEAARLQTFADVVPETIDGVRIWVMGNIEFPDEVEHCTSRGADGIGLYRTEFLYLQSNIEPTEQTHYDAYSRVVAACDGKPVVIRTLDLGVDKIPQSMMDGQPEQAMETHSALGLRSIRLSLRSLPLFKTQLRAILRASVDGDLRIMFPLISTLMEFRKAKMIVSDVMEDLEEAGLPFRRDIPVGMMVETPSAALLADEFAREVDFFSIGTNDLIQYTLAVDRSETLVSSLYSSADPSVLRLVRNVIRAGNEANIPVTICGQMSSDPKFIPLLIGLGLRQVSVTPHAIPEIKEVVRNITIERATEIANHAMTLELARDVESYLRGELKNLKEATVQ</sequence>
<evidence type="ECO:0000259" key="23">
    <source>
        <dbReference type="Pfam" id="PF05524"/>
    </source>
</evidence>
<comment type="cofactor">
    <cofactor evidence="2 17 20">
        <name>Mg(2+)</name>
        <dbReference type="ChEBI" id="CHEBI:18420"/>
    </cofactor>
</comment>
<dbReference type="PRINTS" id="PR01736">
    <property type="entry name" value="PHPHTRNFRASE"/>
</dbReference>
<dbReference type="EC" id="2.7.3.9" evidence="6 17"/>
<organism evidence="24 25">
    <name type="scientific">Calycomorphotria hydatis</name>
    <dbReference type="NCBI Taxonomy" id="2528027"/>
    <lineage>
        <taxon>Bacteria</taxon>
        <taxon>Pseudomonadati</taxon>
        <taxon>Planctomycetota</taxon>
        <taxon>Planctomycetia</taxon>
        <taxon>Planctomycetales</taxon>
        <taxon>Planctomycetaceae</taxon>
        <taxon>Calycomorphotria</taxon>
    </lineage>
</organism>
<comment type="catalytic activity">
    <reaction evidence="1 17">
        <text>L-histidyl-[protein] + phosphoenolpyruvate = N(pros)-phospho-L-histidyl-[protein] + pyruvate</text>
        <dbReference type="Rhea" id="RHEA:23880"/>
        <dbReference type="Rhea" id="RHEA-COMP:9745"/>
        <dbReference type="Rhea" id="RHEA-COMP:9746"/>
        <dbReference type="ChEBI" id="CHEBI:15361"/>
        <dbReference type="ChEBI" id="CHEBI:29979"/>
        <dbReference type="ChEBI" id="CHEBI:58702"/>
        <dbReference type="ChEBI" id="CHEBI:64837"/>
        <dbReference type="EC" id="2.7.3.9"/>
    </reaction>
</comment>
<evidence type="ECO:0000256" key="8">
    <source>
        <dbReference type="ARBA" id="ARBA00022448"/>
    </source>
</evidence>
<evidence type="ECO:0000256" key="1">
    <source>
        <dbReference type="ARBA" id="ARBA00000683"/>
    </source>
</evidence>
<evidence type="ECO:0000256" key="3">
    <source>
        <dbReference type="ARBA" id="ARBA00002728"/>
    </source>
</evidence>
<dbReference type="PANTHER" id="PTHR46244">
    <property type="entry name" value="PHOSPHOENOLPYRUVATE-PROTEIN PHOSPHOTRANSFERASE"/>
    <property type="match status" value="1"/>
</dbReference>
<evidence type="ECO:0000259" key="21">
    <source>
        <dbReference type="Pfam" id="PF00391"/>
    </source>
</evidence>
<keyword evidence="24" id="KW-0670">Pyruvate</keyword>
<dbReference type="InterPro" id="IPR018274">
    <property type="entry name" value="PEP_util_AS"/>
</dbReference>
<keyword evidence="14 17" id="KW-0418">Kinase</keyword>
<dbReference type="Gene3D" id="1.10.274.10">
    <property type="entry name" value="PtsI, HPr-binding domain"/>
    <property type="match status" value="1"/>
</dbReference>
<evidence type="ECO:0000256" key="5">
    <source>
        <dbReference type="ARBA" id="ARBA00007837"/>
    </source>
</evidence>
<dbReference type="InterPro" id="IPR040442">
    <property type="entry name" value="Pyrv_kinase-like_dom_sf"/>
</dbReference>
<evidence type="ECO:0000256" key="16">
    <source>
        <dbReference type="ARBA" id="ARBA00033235"/>
    </source>
</evidence>
<evidence type="ECO:0000256" key="12">
    <source>
        <dbReference type="ARBA" id="ARBA00022683"/>
    </source>
</evidence>
<dbReference type="RefSeq" id="WP_145266622.1">
    <property type="nucleotide sequence ID" value="NZ_CP036316.1"/>
</dbReference>
<dbReference type="InterPro" id="IPR015813">
    <property type="entry name" value="Pyrv/PenolPyrv_kinase-like_dom"/>
</dbReference>
<dbReference type="InterPro" id="IPR036618">
    <property type="entry name" value="PtsI_HPr-bd_sf"/>
</dbReference>
<keyword evidence="15 17" id="KW-0460">Magnesium</keyword>
<dbReference type="PROSITE" id="PS00370">
    <property type="entry name" value="PEP_ENZYMES_PHOS_SITE"/>
    <property type="match status" value="1"/>
</dbReference>
<proteinExistence type="inferred from homology"/>
<dbReference type="GO" id="GO:0009401">
    <property type="term" value="P:phosphoenolpyruvate-dependent sugar phosphotransferase system"/>
    <property type="evidence" value="ECO:0007669"/>
    <property type="project" value="UniProtKB-KW"/>
</dbReference>
<comment type="function">
    <text evidence="3 17">General (non sugar-specific) component of the phosphoenolpyruvate-dependent sugar phosphotransferase system (sugar PTS). This major carbohydrate active-transport system catalyzes the phosphorylation of incoming sugar substrates concomitantly with their translocation across the cell membrane. Enzyme I transfers the phosphoryl group from phosphoenolpyruvate (PEP) to the phosphoryl carrier protein (HPr).</text>
</comment>
<evidence type="ECO:0000256" key="15">
    <source>
        <dbReference type="ARBA" id="ARBA00022842"/>
    </source>
</evidence>
<dbReference type="GO" id="GO:0005737">
    <property type="term" value="C:cytoplasm"/>
    <property type="evidence" value="ECO:0007669"/>
    <property type="project" value="UniProtKB-SubCell"/>
</dbReference>
<dbReference type="OrthoDB" id="9765468at2"/>
<evidence type="ECO:0000256" key="11">
    <source>
        <dbReference type="ARBA" id="ARBA00022679"/>
    </source>
</evidence>
<feature type="domain" description="Phosphotransferase system enzyme I N-terminal" evidence="23">
    <location>
        <begin position="5"/>
        <end position="128"/>
    </location>
</feature>
<accession>A0A517TF65</accession>
<keyword evidence="10 17" id="KW-0762">Sugar transport</keyword>
<dbReference type="Proteomes" id="UP000319976">
    <property type="component" value="Chromosome"/>
</dbReference>
<dbReference type="InterPro" id="IPR024692">
    <property type="entry name" value="PTS_EI"/>
</dbReference>
<evidence type="ECO:0000256" key="19">
    <source>
        <dbReference type="PIRSR" id="PIRSR000732-2"/>
    </source>
</evidence>
<evidence type="ECO:0000256" key="10">
    <source>
        <dbReference type="ARBA" id="ARBA00022597"/>
    </source>
</evidence>
<evidence type="ECO:0000256" key="2">
    <source>
        <dbReference type="ARBA" id="ARBA00001946"/>
    </source>
</evidence>
<reference evidence="24 25" key="1">
    <citation type="submission" date="2019-02" db="EMBL/GenBank/DDBJ databases">
        <title>Deep-cultivation of Planctomycetes and their phenomic and genomic characterization uncovers novel biology.</title>
        <authorList>
            <person name="Wiegand S."/>
            <person name="Jogler M."/>
            <person name="Boedeker C."/>
            <person name="Pinto D."/>
            <person name="Vollmers J."/>
            <person name="Rivas-Marin E."/>
            <person name="Kohn T."/>
            <person name="Peeters S.H."/>
            <person name="Heuer A."/>
            <person name="Rast P."/>
            <person name="Oberbeckmann S."/>
            <person name="Bunk B."/>
            <person name="Jeske O."/>
            <person name="Meyerdierks A."/>
            <person name="Storesund J.E."/>
            <person name="Kallscheuer N."/>
            <person name="Luecker S."/>
            <person name="Lage O.M."/>
            <person name="Pohl T."/>
            <person name="Merkel B.J."/>
            <person name="Hornburger P."/>
            <person name="Mueller R.-W."/>
            <person name="Bruemmer F."/>
            <person name="Labrenz M."/>
            <person name="Spormann A.M."/>
            <person name="Op den Camp H."/>
            <person name="Overmann J."/>
            <person name="Amann R."/>
            <person name="Jetten M.S.M."/>
            <person name="Mascher T."/>
            <person name="Medema M.H."/>
            <person name="Devos D.P."/>
            <person name="Kaster A.-K."/>
            <person name="Ovreas L."/>
            <person name="Rohde M."/>
            <person name="Galperin M.Y."/>
            <person name="Jogler C."/>
        </authorList>
    </citation>
    <scope>NUCLEOTIDE SEQUENCE [LARGE SCALE GENOMIC DNA]</scope>
    <source>
        <strain evidence="24 25">V22</strain>
    </source>
</reference>
<dbReference type="InterPro" id="IPR023151">
    <property type="entry name" value="PEP_util_CS"/>
</dbReference>
<feature type="domain" description="PEP-utilising enzyme mobile" evidence="21">
    <location>
        <begin position="156"/>
        <end position="227"/>
    </location>
</feature>
<dbReference type="Gene3D" id="3.50.30.10">
    <property type="entry name" value="Phosphohistidine domain"/>
    <property type="match status" value="1"/>
</dbReference>
<evidence type="ECO:0000313" key="25">
    <source>
        <dbReference type="Proteomes" id="UP000319976"/>
    </source>
</evidence>
<feature type="binding site" evidence="19">
    <location>
        <position position="334"/>
    </location>
    <ligand>
        <name>phosphoenolpyruvate</name>
        <dbReference type="ChEBI" id="CHEBI:58702"/>
    </ligand>
</feature>
<feature type="binding site" evidence="20">
    <location>
        <position position="438"/>
    </location>
    <ligand>
        <name>Mg(2+)</name>
        <dbReference type="ChEBI" id="CHEBI:18420"/>
    </ligand>
</feature>
<keyword evidence="12 17" id="KW-0598">Phosphotransferase system</keyword>
<keyword evidence="25" id="KW-1185">Reference proteome</keyword>
<gene>
    <name evidence="24" type="primary">ptsI</name>
    <name evidence="24" type="ORF">V22_42860</name>
</gene>
<evidence type="ECO:0000256" key="6">
    <source>
        <dbReference type="ARBA" id="ARBA00012232"/>
    </source>
</evidence>
<keyword evidence="8 17" id="KW-0813">Transport</keyword>
<dbReference type="SUPFAM" id="SSF47831">
    <property type="entry name" value="Enzyme I of the PEP:sugar phosphotransferase system HPr-binding (sub)domain"/>
    <property type="match status" value="1"/>
</dbReference>
<dbReference type="PANTHER" id="PTHR46244:SF3">
    <property type="entry name" value="PHOSPHOENOLPYRUVATE-PROTEIN PHOSPHOTRANSFERASE"/>
    <property type="match status" value="1"/>
</dbReference>
<evidence type="ECO:0000256" key="4">
    <source>
        <dbReference type="ARBA" id="ARBA00004496"/>
    </source>
</evidence>
<evidence type="ECO:0000259" key="22">
    <source>
        <dbReference type="Pfam" id="PF02896"/>
    </source>
</evidence>
<dbReference type="InterPro" id="IPR008279">
    <property type="entry name" value="PEP-util_enz_mobile_dom"/>
</dbReference>
<feature type="binding site" evidence="20">
    <location>
        <position position="462"/>
    </location>
    <ligand>
        <name>Mg(2+)</name>
        <dbReference type="ChEBI" id="CHEBI:18420"/>
    </ligand>
</feature>
<dbReference type="PIRSF" id="PIRSF000732">
    <property type="entry name" value="PTS_enzyme_I"/>
    <property type="match status" value="1"/>
</dbReference>
<feature type="domain" description="PEP-utilising enzyme C-terminal" evidence="22">
    <location>
        <begin position="254"/>
        <end position="547"/>
    </location>
</feature>
<dbReference type="Pfam" id="PF05524">
    <property type="entry name" value="PEP-utilisers_N"/>
    <property type="match status" value="1"/>
</dbReference>
<dbReference type="SUPFAM" id="SSF52009">
    <property type="entry name" value="Phosphohistidine domain"/>
    <property type="match status" value="1"/>
</dbReference>
<evidence type="ECO:0000256" key="17">
    <source>
        <dbReference type="PIRNR" id="PIRNR000732"/>
    </source>
</evidence>
<dbReference type="InterPro" id="IPR008731">
    <property type="entry name" value="PTS_EIN"/>
</dbReference>
<feature type="binding site" evidence="19">
    <location>
        <position position="472"/>
    </location>
    <ligand>
        <name>phosphoenolpyruvate</name>
        <dbReference type="ChEBI" id="CHEBI:58702"/>
    </ligand>
</feature>
<dbReference type="InterPro" id="IPR036637">
    <property type="entry name" value="Phosphohistidine_dom_sf"/>
</dbReference>
<evidence type="ECO:0000256" key="14">
    <source>
        <dbReference type="ARBA" id="ARBA00022777"/>
    </source>
</evidence>
<dbReference type="Pfam" id="PF02896">
    <property type="entry name" value="PEP-utilizers_C"/>
    <property type="match status" value="1"/>
</dbReference>
<evidence type="ECO:0000256" key="20">
    <source>
        <dbReference type="PIRSR" id="PIRSR000732-3"/>
    </source>
</evidence>
<dbReference type="InterPro" id="IPR000121">
    <property type="entry name" value="PEP_util_C"/>
</dbReference>
<name>A0A517TF65_9PLAN</name>
<feature type="active site" description="Tele-phosphohistidine intermediate" evidence="18">
    <location>
        <position position="191"/>
    </location>
</feature>
<dbReference type="GO" id="GO:0046872">
    <property type="term" value="F:metal ion binding"/>
    <property type="evidence" value="ECO:0007669"/>
    <property type="project" value="UniProtKB-KW"/>
</dbReference>
<feature type="binding site" evidence="19">
    <location>
        <begin position="461"/>
        <end position="462"/>
    </location>
    <ligand>
        <name>phosphoenolpyruvate</name>
        <dbReference type="ChEBI" id="CHEBI:58702"/>
    </ligand>
</feature>
<evidence type="ECO:0000256" key="9">
    <source>
        <dbReference type="ARBA" id="ARBA00022490"/>
    </source>
</evidence>
<dbReference type="Pfam" id="PF00391">
    <property type="entry name" value="PEP-utilizers"/>
    <property type="match status" value="1"/>
</dbReference>
<dbReference type="AlphaFoldDB" id="A0A517TF65"/>
<protein>
    <recommendedName>
        <fullName evidence="7 17">Phosphoenolpyruvate-protein phosphotransferase</fullName>
        <ecNumber evidence="6 17">2.7.3.9</ecNumber>
    </recommendedName>
    <alternativeName>
        <fullName evidence="16 17">Phosphotransferase system, enzyme I</fullName>
    </alternativeName>
</protein>
<dbReference type="EMBL" id="CP036316">
    <property type="protein sequence ID" value="QDT67014.1"/>
    <property type="molecule type" value="Genomic_DNA"/>
</dbReference>
<dbReference type="NCBIfam" id="TIGR01417">
    <property type="entry name" value="PTS_I_fam"/>
    <property type="match status" value="1"/>
</dbReference>
<evidence type="ECO:0000256" key="7">
    <source>
        <dbReference type="ARBA" id="ARBA00016544"/>
    </source>
</evidence>
<feature type="active site" description="Proton donor" evidence="18">
    <location>
        <position position="509"/>
    </location>
</feature>
<dbReference type="KEGG" id="chya:V22_42860"/>
<dbReference type="InterPro" id="IPR050499">
    <property type="entry name" value="PEP-utilizing_PTS_enzyme"/>
</dbReference>
<dbReference type="PROSITE" id="PS00742">
    <property type="entry name" value="PEP_ENZYMES_2"/>
    <property type="match status" value="1"/>
</dbReference>
<dbReference type="GO" id="GO:0016301">
    <property type="term" value="F:kinase activity"/>
    <property type="evidence" value="ECO:0007669"/>
    <property type="project" value="UniProtKB-KW"/>
</dbReference>
<evidence type="ECO:0000256" key="18">
    <source>
        <dbReference type="PIRSR" id="PIRSR000732-1"/>
    </source>
</evidence>
<comment type="similarity">
    <text evidence="5 17">Belongs to the PEP-utilizing enzyme family.</text>
</comment>
<keyword evidence="11 17" id="KW-0808">Transferase</keyword>
<dbReference type="SUPFAM" id="SSF51621">
    <property type="entry name" value="Phosphoenolpyruvate/pyruvate domain"/>
    <property type="match status" value="1"/>
</dbReference>
<dbReference type="Gene3D" id="3.20.20.60">
    <property type="entry name" value="Phosphoenolpyruvate-binding domains"/>
    <property type="match status" value="1"/>
</dbReference>
<keyword evidence="13 17" id="KW-0479">Metal-binding</keyword>
<comment type="subcellular location">
    <subcellularLocation>
        <location evidence="4 17">Cytoplasm</location>
    </subcellularLocation>
</comment>
<evidence type="ECO:0000313" key="24">
    <source>
        <dbReference type="EMBL" id="QDT67014.1"/>
    </source>
</evidence>
<dbReference type="InterPro" id="IPR006318">
    <property type="entry name" value="PTS_EI-like"/>
</dbReference>
<keyword evidence="9 17" id="KW-0963">Cytoplasm</keyword>
<evidence type="ECO:0000256" key="13">
    <source>
        <dbReference type="ARBA" id="ARBA00022723"/>
    </source>
</evidence>
<dbReference type="GO" id="GO:0008965">
    <property type="term" value="F:phosphoenolpyruvate-protein phosphotransferase activity"/>
    <property type="evidence" value="ECO:0007669"/>
    <property type="project" value="UniProtKB-EC"/>
</dbReference>
<feature type="binding site" evidence="19">
    <location>
        <position position="298"/>
    </location>
    <ligand>
        <name>phosphoenolpyruvate</name>
        <dbReference type="ChEBI" id="CHEBI:58702"/>
    </ligand>
</feature>